<dbReference type="Gene3D" id="3.40.50.150">
    <property type="entry name" value="Vaccinia Virus protein VP39"/>
    <property type="match status" value="1"/>
</dbReference>
<dbReference type="GO" id="GO:0032259">
    <property type="term" value="P:methylation"/>
    <property type="evidence" value="ECO:0007669"/>
    <property type="project" value="UniProtKB-KW"/>
</dbReference>
<dbReference type="Pfam" id="PF13489">
    <property type="entry name" value="Methyltransf_23"/>
    <property type="match status" value="1"/>
</dbReference>
<reference evidence="2 3" key="1">
    <citation type="submission" date="2017-03" db="EMBL/GenBank/DDBJ databases">
        <authorList>
            <person name="Afonso C.L."/>
            <person name="Miller P.J."/>
            <person name="Scott M.A."/>
            <person name="Spackman E."/>
            <person name="Goraichik I."/>
            <person name="Dimitrov K.M."/>
            <person name="Suarez D.L."/>
            <person name="Swayne D.E."/>
        </authorList>
    </citation>
    <scope>NUCLEOTIDE SEQUENCE [LARGE SCALE GENOMIC DNA]</scope>
    <source>
        <strain evidence="2 3">CECT 8625</strain>
    </source>
</reference>
<sequence length="253" mass="27785">MTDYSGMFKNHDAQTERRLASARRMRDVVCADMEIGSLVDVGCGKGYLLAAFADAGIAVRGIEGPWIDNEETAHPREDYRVHDLEQPLAEDRRYDLCACLEVAEHLSPGRGRGLVADLCALSDRILFSAAVPGQGGVGHVNCRWQGDWAEDFAAAGYRCYDAYRARFAASPEVLSWFAQNTLLFIRDGADVPERIAPFEIAPEAASLVRPGLYEEKRRKGRQRARKFRQRAEAAEAELARADAGSAGGPGRPA</sequence>
<organism evidence="2 3">
    <name type="scientific">Roseivivax jejudonensis</name>
    <dbReference type="NCBI Taxonomy" id="1529041"/>
    <lineage>
        <taxon>Bacteria</taxon>
        <taxon>Pseudomonadati</taxon>
        <taxon>Pseudomonadota</taxon>
        <taxon>Alphaproteobacteria</taxon>
        <taxon>Rhodobacterales</taxon>
        <taxon>Roseobacteraceae</taxon>
        <taxon>Roseivivax</taxon>
    </lineage>
</organism>
<name>A0A1X6ZC24_9RHOB</name>
<dbReference type="AlphaFoldDB" id="A0A1X6ZC24"/>
<keyword evidence="2" id="KW-0489">Methyltransferase</keyword>
<protein>
    <submittedName>
        <fullName evidence="2">Bifunctional 3-demethylubiquinone-9 3-methyltransferase/ 2-octaprenyl-6-hydroxy phenol methylase</fullName>
    </submittedName>
</protein>
<evidence type="ECO:0000256" key="1">
    <source>
        <dbReference type="SAM" id="Coils"/>
    </source>
</evidence>
<dbReference type="GO" id="GO:0008168">
    <property type="term" value="F:methyltransferase activity"/>
    <property type="evidence" value="ECO:0007669"/>
    <property type="project" value="UniProtKB-KW"/>
</dbReference>
<accession>A0A1X6ZC24</accession>
<dbReference type="SUPFAM" id="SSF53335">
    <property type="entry name" value="S-adenosyl-L-methionine-dependent methyltransferases"/>
    <property type="match status" value="1"/>
</dbReference>
<dbReference type="EMBL" id="FWFK01000004">
    <property type="protein sequence ID" value="SLN46788.1"/>
    <property type="molecule type" value="Genomic_DNA"/>
</dbReference>
<proteinExistence type="predicted"/>
<evidence type="ECO:0000313" key="2">
    <source>
        <dbReference type="EMBL" id="SLN46788.1"/>
    </source>
</evidence>
<dbReference type="Proteomes" id="UP000193570">
    <property type="component" value="Unassembled WGS sequence"/>
</dbReference>
<keyword evidence="1" id="KW-0175">Coiled coil</keyword>
<gene>
    <name evidence="2" type="ORF">ROJ8625_02265</name>
</gene>
<keyword evidence="3" id="KW-1185">Reference proteome</keyword>
<feature type="coiled-coil region" evidence="1">
    <location>
        <begin position="217"/>
        <end position="244"/>
    </location>
</feature>
<keyword evidence="2" id="KW-0808">Transferase</keyword>
<dbReference type="OrthoDB" id="9791837at2"/>
<dbReference type="RefSeq" id="WP_085791978.1">
    <property type="nucleotide sequence ID" value="NZ_FWFK01000004.1"/>
</dbReference>
<evidence type="ECO:0000313" key="3">
    <source>
        <dbReference type="Proteomes" id="UP000193570"/>
    </source>
</evidence>
<dbReference type="InterPro" id="IPR029063">
    <property type="entry name" value="SAM-dependent_MTases_sf"/>
</dbReference>
<keyword evidence="2" id="KW-0830">Ubiquinone</keyword>